<gene>
    <name evidence="4" type="primary">LOC108556898</name>
</gene>
<feature type="domain" description="MRN complex-interacting protein N-terminal" evidence="2">
    <location>
        <begin position="7"/>
        <end position="102"/>
    </location>
</feature>
<evidence type="ECO:0000313" key="3">
    <source>
        <dbReference type="Proteomes" id="UP000695000"/>
    </source>
</evidence>
<feature type="region of interest" description="Disordered" evidence="1">
    <location>
        <begin position="71"/>
        <end position="94"/>
    </location>
</feature>
<dbReference type="GeneID" id="108556898"/>
<proteinExistence type="predicted"/>
<protein>
    <submittedName>
        <fullName evidence="4">UPF0544 protein C5orf45 homolog</fullName>
    </submittedName>
</protein>
<dbReference type="InterPro" id="IPR049472">
    <property type="entry name" value="MRNIP_N"/>
</dbReference>
<name>A0ABM1M297_NICVS</name>
<dbReference type="Pfam" id="PF15749">
    <property type="entry name" value="MRNIP"/>
    <property type="match status" value="1"/>
</dbReference>
<evidence type="ECO:0000313" key="4">
    <source>
        <dbReference type="RefSeq" id="XP_017768697.1"/>
    </source>
</evidence>
<dbReference type="PANTHER" id="PTHR15863:SF2">
    <property type="entry name" value="MRN COMPLEX-INTERACTING PROTEIN"/>
    <property type="match status" value="1"/>
</dbReference>
<feature type="compositionally biased region" description="Acidic residues" evidence="1">
    <location>
        <begin position="84"/>
        <end position="93"/>
    </location>
</feature>
<evidence type="ECO:0000259" key="2">
    <source>
        <dbReference type="Pfam" id="PF15749"/>
    </source>
</evidence>
<organism evidence="3 4">
    <name type="scientific">Nicrophorus vespilloides</name>
    <name type="common">Boreal carrion beetle</name>
    <dbReference type="NCBI Taxonomy" id="110193"/>
    <lineage>
        <taxon>Eukaryota</taxon>
        <taxon>Metazoa</taxon>
        <taxon>Ecdysozoa</taxon>
        <taxon>Arthropoda</taxon>
        <taxon>Hexapoda</taxon>
        <taxon>Insecta</taxon>
        <taxon>Pterygota</taxon>
        <taxon>Neoptera</taxon>
        <taxon>Endopterygota</taxon>
        <taxon>Coleoptera</taxon>
        <taxon>Polyphaga</taxon>
        <taxon>Staphyliniformia</taxon>
        <taxon>Silphidae</taxon>
        <taxon>Nicrophorinae</taxon>
        <taxon>Nicrophorus</taxon>
    </lineage>
</organism>
<sequence length="166" mass="19405">MPQVMQVLQCYNCKCYQVHIVKKVPKWACKMCTEIQSVKKIFSTGSGQECRVIVQELNMRRATNETEVKYEEVTIPSSSHTDIDKDEGDEGVSENEFNASKWDVFDTKDDDDDMDETKYTFQRTATDKKRKLIAKKDIDSEAENTKKYKPDFKSSKWERFITKNDD</sequence>
<keyword evidence="3" id="KW-1185">Reference proteome</keyword>
<accession>A0ABM1M297</accession>
<reference evidence="4" key="1">
    <citation type="submission" date="2025-08" db="UniProtKB">
        <authorList>
            <consortium name="RefSeq"/>
        </authorList>
    </citation>
    <scope>IDENTIFICATION</scope>
    <source>
        <tissue evidence="4">Whole Larva</tissue>
    </source>
</reference>
<dbReference type="RefSeq" id="XP_017768697.1">
    <property type="nucleotide sequence ID" value="XM_017913208.1"/>
</dbReference>
<evidence type="ECO:0000256" key="1">
    <source>
        <dbReference type="SAM" id="MobiDB-lite"/>
    </source>
</evidence>
<dbReference type="Proteomes" id="UP000695000">
    <property type="component" value="Unplaced"/>
</dbReference>
<dbReference type="PANTHER" id="PTHR15863">
    <property type="entry name" value="MRN COMPLEX-INTERACTING PROTEIN"/>
    <property type="match status" value="1"/>
</dbReference>
<dbReference type="InterPro" id="IPR032739">
    <property type="entry name" value="MRNIP"/>
</dbReference>